<evidence type="ECO:0000256" key="1">
    <source>
        <dbReference type="ARBA" id="ARBA00001957"/>
    </source>
</evidence>
<dbReference type="Pfam" id="PF13193">
    <property type="entry name" value="AMP-binding_C"/>
    <property type="match status" value="1"/>
</dbReference>
<dbReference type="FunFam" id="3.30.300.30:FF:000010">
    <property type="entry name" value="Enterobactin synthetase component F"/>
    <property type="match status" value="1"/>
</dbReference>
<dbReference type="GO" id="GO:0009239">
    <property type="term" value="P:enterobactin biosynthetic process"/>
    <property type="evidence" value="ECO:0007669"/>
    <property type="project" value="TreeGrafter"/>
</dbReference>
<dbReference type="InterPro" id="IPR023213">
    <property type="entry name" value="CAT-like_dom_sf"/>
</dbReference>
<dbReference type="OrthoDB" id="2472181at2"/>
<proteinExistence type="inferred from homology"/>
<dbReference type="Pfam" id="PF00668">
    <property type="entry name" value="Condensation"/>
    <property type="match status" value="1"/>
</dbReference>
<name>A0A5B2XFM4_9PSEU</name>
<dbReference type="PANTHER" id="PTHR45527">
    <property type="entry name" value="NONRIBOSOMAL PEPTIDE SYNTHETASE"/>
    <property type="match status" value="1"/>
</dbReference>
<dbReference type="RefSeq" id="WP_149850397.1">
    <property type="nucleotide sequence ID" value="NZ_VUOB01000027.1"/>
</dbReference>
<dbReference type="Gene3D" id="3.30.559.10">
    <property type="entry name" value="Chloramphenicol acetyltransferase-like domain"/>
    <property type="match status" value="1"/>
</dbReference>
<reference evidence="6 7" key="1">
    <citation type="submission" date="2019-09" db="EMBL/GenBank/DDBJ databases">
        <title>Goodfellowia gen. nov., a new genus of the Pseudonocardineae related to Actinoalloteichus, containing Goodfellowia coeruleoviolacea gen. nov., comb. nov. gen. nov., comb. nov.</title>
        <authorList>
            <person name="Labeda D."/>
        </authorList>
    </citation>
    <scope>NUCLEOTIDE SEQUENCE [LARGE SCALE GENOMIC DNA]</scope>
    <source>
        <strain evidence="6 7">AN110305</strain>
    </source>
</reference>
<dbReference type="InterPro" id="IPR010071">
    <property type="entry name" value="AA_adenyl_dom"/>
</dbReference>
<dbReference type="GO" id="GO:0031177">
    <property type="term" value="F:phosphopantetheine binding"/>
    <property type="evidence" value="ECO:0007669"/>
    <property type="project" value="InterPro"/>
</dbReference>
<dbReference type="GO" id="GO:0043041">
    <property type="term" value="P:amino acid activation for nonribosomal peptide biosynthetic process"/>
    <property type="evidence" value="ECO:0007669"/>
    <property type="project" value="TreeGrafter"/>
</dbReference>
<dbReference type="GO" id="GO:0009366">
    <property type="term" value="C:enterobactin synthetase complex"/>
    <property type="evidence" value="ECO:0007669"/>
    <property type="project" value="TreeGrafter"/>
</dbReference>
<comment type="similarity">
    <text evidence="2">Belongs to the ATP-dependent AMP-binding enzyme family.</text>
</comment>
<dbReference type="PROSITE" id="PS50075">
    <property type="entry name" value="CARRIER"/>
    <property type="match status" value="1"/>
</dbReference>
<dbReference type="Pfam" id="PF00501">
    <property type="entry name" value="AMP-binding"/>
    <property type="match status" value="1"/>
</dbReference>
<dbReference type="InterPro" id="IPR001242">
    <property type="entry name" value="Condensation_dom"/>
</dbReference>
<dbReference type="InterPro" id="IPR000873">
    <property type="entry name" value="AMP-dep_synth/lig_dom"/>
</dbReference>
<dbReference type="CDD" id="cd19531">
    <property type="entry name" value="LCL_NRPS-like"/>
    <property type="match status" value="1"/>
</dbReference>
<dbReference type="Gene3D" id="3.30.300.30">
    <property type="match status" value="1"/>
</dbReference>
<evidence type="ECO:0000313" key="6">
    <source>
        <dbReference type="EMBL" id="KAA2261602.1"/>
    </source>
</evidence>
<protein>
    <submittedName>
        <fullName evidence="6">Amino acid adenylation domain-containing protein</fullName>
    </submittedName>
</protein>
<keyword evidence="7" id="KW-1185">Reference proteome</keyword>
<dbReference type="NCBIfam" id="TIGR01733">
    <property type="entry name" value="AA-adenyl-dom"/>
    <property type="match status" value="1"/>
</dbReference>
<organism evidence="6 7">
    <name type="scientific">Solihabitans fulvus</name>
    <dbReference type="NCBI Taxonomy" id="1892852"/>
    <lineage>
        <taxon>Bacteria</taxon>
        <taxon>Bacillati</taxon>
        <taxon>Actinomycetota</taxon>
        <taxon>Actinomycetes</taxon>
        <taxon>Pseudonocardiales</taxon>
        <taxon>Pseudonocardiaceae</taxon>
        <taxon>Solihabitans</taxon>
    </lineage>
</organism>
<reference evidence="6 7" key="2">
    <citation type="submission" date="2019-09" db="EMBL/GenBank/DDBJ databases">
        <authorList>
            <person name="Jin C."/>
        </authorList>
    </citation>
    <scope>NUCLEOTIDE SEQUENCE [LARGE SCALE GENOMIC DNA]</scope>
    <source>
        <strain evidence="6 7">AN110305</strain>
    </source>
</reference>
<dbReference type="CDD" id="cd05930">
    <property type="entry name" value="A_NRPS"/>
    <property type="match status" value="1"/>
</dbReference>
<dbReference type="PROSITE" id="PS00455">
    <property type="entry name" value="AMP_BINDING"/>
    <property type="match status" value="1"/>
</dbReference>
<dbReference type="GO" id="GO:0005829">
    <property type="term" value="C:cytosol"/>
    <property type="evidence" value="ECO:0007669"/>
    <property type="project" value="TreeGrafter"/>
</dbReference>
<evidence type="ECO:0000256" key="3">
    <source>
        <dbReference type="ARBA" id="ARBA00022450"/>
    </source>
</evidence>
<evidence type="ECO:0000256" key="4">
    <source>
        <dbReference type="ARBA" id="ARBA00022553"/>
    </source>
</evidence>
<dbReference type="InterPro" id="IPR020806">
    <property type="entry name" value="PKS_PP-bd"/>
</dbReference>
<dbReference type="Gene3D" id="3.40.50.980">
    <property type="match status" value="2"/>
</dbReference>
<dbReference type="EMBL" id="VUOB01000027">
    <property type="protein sequence ID" value="KAA2261602.1"/>
    <property type="molecule type" value="Genomic_DNA"/>
</dbReference>
<keyword evidence="3" id="KW-0596">Phosphopantetheine</keyword>
<feature type="domain" description="Carrier" evidence="5">
    <location>
        <begin position="989"/>
        <end position="1064"/>
    </location>
</feature>
<evidence type="ECO:0000259" key="5">
    <source>
        <dbReference type="PROSITE" id="PS50075"/>
    </source>
</evidence>
<sequence length="1078" mass="115016">MTELDTGVAQDRLQALLMERASAALAARRPGIPVRADRDAPAPLSSVQAGLWFLAQLAPDSAAYHVPVLLRMSGALDAAALVRAVRALTERHEVLRTVFLRDGDGPVGVLVSADRIPVSTVDITEDGLASAVAEELARPFRLDEEPPMRGVLYVLGPTEHLLALTLHHIAVDGWSRDLLLADLAALYAAETDRGPVPALPRLQYADVTAWDLDERDGAEASAELAWWAAQLAGVDGVVELPTDRPRPAVVSWAGAAVPVEIPAEVVERVGALAADAGASPFMVLLAAWQALLARLSGSEDIVVGVPEFGRHHPDAERVVGCFMNTLAMRVDLGGAPTGRELVDRVRETVLGAFAHHRTPFERIVDRLAPDRGLSATPVVQVMLSVLDSPADVPEFDGLDVTPVDPVVRVAKLDLNLTLTRHADTYRGELTFRTDLFDRSTAARIARWYVTMLAGVAAEPDRSVGAVPLDEVPGPAISGPRKEFPSDVLLHGLVDRWIAERPDAVAVVGQDRTLTYAQLDDAANRLAHRLIAAGVGTEEPVGVFAERGADLVVALLAVLRAGGAYVPLDSSYPDERIADMLDSVGAEVVLADRALAPRMADRTVLVIDDPADELGPVLREVRQDHLAYIIFTSGSTGRPKGVAVEHRNITHYLYASLDALDAPAAGGRSFALVSTHAADNGLTNVFGALVTGGTIHLLDREVALDPAAFADYLDRHAVDVIKMVPSQLELLASQGDIGRVLPRRMIILGGEACPWTLVDRIRAARPELAVEGRYGPTETTVSVLGWAVRDVPAELRSVAVPTGLPLANSECFVVDAAGRPVPAGLPGELWIAGPGVARGYLGRPEETAARFVPDPVTGEKRCYRTGDRVRINSAGLVEFLGRIDDQVKVRGFRVEPGEVAAALRARPGVVEAVVLAVGEPATRRLVAWITTDKSTVDVTELRTAVRAVLPDYMVPAAIVVLDAFPLTPSGKVNRAALPEPETRAAGTGRAPATEAELLVAEIWSAVLARTEISAEDDFFALGGHSMAATRVTARLREVLDVPVPVRAVFDRPVLADFAEAVEALLMTEFAPSTEQETAQ</sequence>
<dbReference type="Proteomes" id="UP000323454">
    <property type="component" value="Unassembled WGS sequence"/>
</dbReference>
<dbReference type="GO" id="GO:0047527">
    <property type="term" value="F:2,3-dihydroxybenzoate-serine ligase activity"/>
    <property type="evidence" value="ECO:0007669"/>
    <property type="project" value="TreeGrafter"/>
</dbReference>
<dbReference type="Gene3D" id="2.30.38.10">
    <property type="entry name" value="Luciferase, Domain 3"/>
    <property type="match status" value="1"/>
</dbReference>
<comment type="caution">
    <text evidence="6">The sequence shown here is derived from an EMBL/GenBank/DDBJ whole genome shotgun (WGS) entry which is preliminary data.</text>
</comment>
<comment type="cofactor">
    <cofactor evidence="1">
        <name>pantetheine 4'-phosphate</name>
        <dbReference type="ChEBI" id="CHEBI:47942"/>
    </cofactor>
</comment>
<dbReference type="InterPro" id="IPR036736">
    <property type="entry name" value="ACP-like_sf"/>
</dbReference>
<dbReference type="FunFam" id="3.40.50.980:FF:000001">
    <property type="entry name" value="Non-ribosomal peptide synthetase"/>
    <property type="match status" value="1"/>
</dbReference>
<dbReference type="Pfam" id="PF00550">
    <property type="entry name" value="PP-binding"/>
    <property type="match status" value="1"/>
</dbReference>
<dbReference type="InterPro" id="IPR025110">
    <property type="entry name" value="AMP-bd_C"/>
</dbReference>
<dbReference type="SUPFAM" id="SSF47336">
    <property type="entry name" value="ACP-like"/>
    <property type="match status" value="1"/>
</dbReference>
<dbReference type="GO" id="GO:0008610">
    <property type="term" value="P:lipid biosynthetic process"/>
    <property type="evidence" value="ECO:0007669"/>
    <property type="project" value="UniProtKB-ARBA"/>
</dbReference>
<evidence type="ECO:0000256" key="2">
    <source>
        <dbReference type="ARBA" id="ARBA00006432"/>
    </source>
</evidence>
<dbReference type="InterPro" id="IPR006162">
    <property type="entry name" value="Ppantetheine_attach_site"/>
</dbReference>
<dbReference type="InterPro" id="IPR009081">
    <property type="entry name" value="PP-bd_ACP"/>
</dbReference>
<dbReference type="Gene3D" id="3.30.559.30">
    <property type="entry name" value="Nonribosomal peptide synthetase, condensation domain"/>
    <property type="match status" value="1"/>
</dbReference>
<evidence type="ECO:0000313" key="7">
    <source>
        <dbReference type="Proteomes" id="UP000323454"/>
    </source>
</evidence>
<dbReference type="PROSITE" id="PS00012">
    <property type="entry name" value="PHOSPHOPANTETHEINE"/>
    <property type="match status" value="1"/>
</dbReference>
<dbReference type="SUPFAM" id="SSF52777">
    <property type="entry name" value="CoA-dependent acyltransferases"/>
    <property type="match status" value="2"/>
</dbReference>
<accession>A0A5B2XFM4</accession>
<keyword evidence="4" id="KW-0597">Phosphoprotein</keyword>
<dbReference type="AlphaFoldDB" id="A0A5B2XFM4"/>
<dbReference type="FunFam" id="1.10.1200.10:FF:000005">
    <property type="entry name" value="Nonribosomal peptide synthetase 1"/>
    <property type="match status" value="1"/>
</dbReference>
<dbReference type="SUPFAM" id="SSF56801">
    <property type="entry name" value="Acetyl-CoA synthetase-like"/>
    <property type="match status" value="1"/>
</dbReference>
<dbReference type="Gene3D" id="1.10.1200.10">
    <property type="entry name" value="ACP-like"/>
    <property type="match status" value="1"/>
</dbReference>
<dbReference type="InterPro" id="IPR020845">
    <property type="entry name" value="AMP-binding_CS"/>
</dbReference>
<dbReference type="InterPro" id="IPR045851">
    <property type="entry name" value="AMP-bd_C_sf"/>
</dbReference>
<gene>
    <name evidence="6" type="ORF">F0L68_16115</name>
</gene>
<dbReference type="PANTHER" id="PTHR45527:SF1">
    <property type="entry name" value="FATTY ACID SYNTHASE"/>
    <property type="match status" value="1"/>
</dbReference>
<dbReference type="SMART" id="SM00823">
    <property type="entry name" value="PKS_PP"/>
    <property type="match status" value="1"/>
</dbReference>